<evidence type="ECO:0000256" key="4">
    <source>
        <dbReference type="ARBA" id="ARBA00022801"/>
    </source>
</evidence>
<dbReference type="InterPro" id="IPR029060">
    <property type="entry name" value="PIN-like_dom_sf"/>
</dbReference>
<evidence type="ECO:0000259" key="7">
    <source>
        <dbReference type="Pfam" id="PF01850"/>
    </source>
</evidence>
<keyword evidence="2 6" id="KW-0540">Nuclease</keyword>
<dbReference type="Pfam" id="PF01850">
    <property type="entry name" value="PIN"/>
    <property type="match status" value="1"/>
</dbReference>
<dbReference type="GO" id="GO:0016787">
    <property type="term" value="F:hydrolase activity"/>
    <property type="evidence" value="ECO:0007669"/>
    <property type="project" value="UniProtKB-KW"/>
</dbReference>
<dbReference type="SUPFAM" id="SSF88723">
    <property type="entry name" value="PIN domain-like"/>
    <property type="match status" value="1"/>
</dbReference>
<dbReference type="Proteomes" id="UP000718281">
    <property type="component" value="Unassembled WGS sequence"/>
</dbReference>
<evidence type="ECO:0000256" key="2">
    <source>
        <dbReference type="ARBA" id="ARBA00022722"/>
    </source>
</evidence>
<proteinExistence type="inferred from homology"/>
<evidence type="ECO:0000256" key="1">
    <source>
        <dbReference type="ARBA" id="ARBA00022649"/>
    </source>
</evidence>
<comment type="caution">
    <text evidence="8">The sequence shown here is derived from an EMBL/GenBank/DDBJ whole genome shotgun (WGS) entry which is preliminary data.</text>
</comment>
<evidence type="ECO:0000256" key="5">
    <source>
        <dbReference type="ARBA" id="ARBA00022842"/>
    </source>
</evidence>
<reference evidence="8 9" key="1">
    <citation type="submission" date="2020-10" db="EMBL/GenBank/DDBJ databases">
        <title>Connecting structure to function with the recovery of over 1000 high-quality activated sludge metagenome-assembled genomes encoding full-length rRNA genes using long-read sequencing.</title>
        <authorList>
            <person name="Singleton C.M."/>
            <person name="Petriglieri F."/>
            <person name="Kristensen J.M."/>
            <person name="Kirkegaard R.H."/>
            <person name="Michaelsen T.Y."/>
            <person name="Andersen M.H."/>
            <person name="Karst S.M."/>
            <person name="Dueholm M.S."/>
            <person name="Nielsen P.H."/>
            <person name="Albertsen M."/>
        </authorList>
    </citation>
    <scope>NUCLEOTIDE SEQUENCE [LARGE SCALE GENOMIC DNA]</scope>
    <source>
        <strain evidence="8">AalE_18-Q3-R2-46_BAT3C.188</strain>
    </source>
</reference>
<evidence type="ECO:0000256" key="3">
    <source>
        <dbReference type="ARBA" id="ARBA00022723"/>
    </source>
</evidence>
<keyword evidence="5 6" id="KW-0460">Magnesium</keyword>
<evidence type="ECO:0000313" key="9">
    <source>
        <dbReference type="Proteomes" id="UP000718281"/>
    </source>
</evidence>
<feature type="binding site" evidence="6">
    <location>
        <position position="94"/>
    </location>
    <ligand>
        <name>Mg(2+)</name>
        <dbReference type="ChEBI" id="CHEBI:18420"/>
    </ligand>
</feature>
<keyword evidence="3 6" id="KW-0479">Metal-binding</keyword>
<comment type="function">
    <text evidence="6">Toxic component of a toxin-antitoxin (TA) system. An RNase.</text>
</comment>
<evidence type="ECO:0000313" key="8">
    <source>
        <dbReference type="EMBL" id="MBK6301580.1"/>
    </source>
</evidence>
<dbReference type="GO" id="GO:0090729">
    <property type="term" value="F:toxin activity"/>
    <property type="evidence" value="ECO:0007669"/>
    <property type="project" value="UniProtKB-KW"/>
</dbReference>
<evidence type="ECO:0000256" key="6">
    <source>
        <dbReference type="HAMAP-Rule" id="MF_00265"/>
    </source>
</evidence>
<accession>A0A935CEM8</accession>
<dbReference type="GO" id="GO:0000287">
    <property type="term" value="F:magnesium ion binding"/>
    <property type="evidence" value="ECO:0007669"/>
    <property type="project" value="UniProtKB-UniRule"/>
</dbReference>
<dbReference type="InterPro" id="IPR002716">
    <property type="entry name" value="PIN_dom"/>
</dbReference>
<dbReference type="GO" id="GO:0004540">
    <property type="term" value="F:RNA nuclease activity"/>
    <property type="evidence" value="ECO:0007669"/>
    <property type="project" value="InterPro"/>
</dbReference>
<comment type="similarity">
    <text evidence="6">Belongs to the PINc/VapC protein family.</text>
</comment>
<dbReference type="InterPro" id="IPR022907">
    <property type="entry name" value="VapC_family"/>
</dbReference>
<gene>
    <name evidence="6" type="primary">vapC</name>
    <name evidence="8" type="ORF">IPF40_11215</name>
</gene>
<name>A0A935CEM8_9MICO</name>
<dbReference type="CDD" id="cd09873">
    <property type="entry name" value="PIN_Pae0151-like"/>
    <property type="match status" value="1"/>
</dbReference>
<dbReference type="EMBL" id="JADIXZ010000004">
    <property type="protein sequence ID" value="MBK6301580.1"/>
    <property type="molecule type" value="Genomic_DNA"/>
</dbReference>
<dbReference type="AlphaFoldDB" id="A0A935CEM8"/>
<organism evidence="8 9">
    <name type="scientific">Candidatus Phosphoribacter hodrii</name>
    <dbReference type="NCBI Taxonomy" id="2953743"/>
    <lineage>
        <taxon>Bacteria</taxon>
        <taxon>Bacillati</taxon>
        <taxon>Actinomycetota</taxon>
        <taxon>Actinomycetes</taxon>
        <taxon>Micrococcales</taxon>
        <taxon>Dermatophilaceae</taxon>
        <taxon>Candidatus Phosphoribacter</taxon>
    </lineage>
</organism>
<protein>
    <recommendedName>
        <fullName evidence="6">Ribonuclease VapC</fullName>
        <shortName evidence="6">RNase VapC</shortName>
        <ecNumber evidence="6">3.1.-.-</ecNumber>
    </recommendedName>
    <alternativeName>
        <fullName evidence="6">Toxin VapC</fullName>
    </alternativeName>
</protein>
<feature type="binding site" evidence="6">
    <location>
        <position position="5"/>
    </location>
    <ligand>
        <name>Mg(2+)</name>
        <dbReference type="ChEBI" id="CHEBI:18420"/>
    </ligand>
</feature>
<feature type="domain" description="PIN" evidence="7">
    <location>
        <begin position="2"/>
        <end position="119"/>
    </location>
</feature>
<dbReference type="EC" id="3.1.-.-" evidence="6"/>
<dbReference type="InterPro" id="IPR044153">
    <property type="entry name" value="PIN_Pae0151-like"/>
</dbReference>
<sequence length="135" mass="14045">MIVLDASVLVAFFEPSDRWHTEAVALLAAHAGEDLVVPTLTLAEFLVGPARSPELLARAIAALSRLGVAELPLPADAAASLAVLRSEGRLKLPDCVVLLAAESEQAALATCDVRLATAAAARGVRVIGPRSEMTR</sequence>
<keyword evidence="4 6" id="KW-0378">Hydrolase</keyword>
<dbReference type="HAMAP" id="MF_00265">
    <property type="entry name" value="VapC_Nob1"/>
    <property type="match status" value="1"/>
</dbReference>
<keyword evidence="6" id="KW-0800">Toxin</keyword>
<keyword evidence="1 6" id="KW-1277">Toxin-antitoxin system</keyword>
<comment type="cofactor">
    <cofactor evidence="6">
        <name>Mg(2+)</name>
        <dbReference type="ChEBI" id="CHEBI:18420"/>
    </cofactor>
</comment>
<dbReference type="Gene3D" id="3.40.50.1010">
    <property type="entry name" value="5'-nuclease"/>
    <property type="match status" value="1"/>
</dbReference>